<dbReference type="Proteomes" id="UP000218675">
    <property type="component" value="Unassembled WGS sequence"/>
</dbReference>
<dbReference type="EMBL" id="NSKA01000002">
    <property type="protein sequence ID" value="PAU72994.1"/>
    <property type="molecule type" value="Genomic_DNA"/>
</dbReference>
<keyword evidence="3" id="KW-1185">Reference proteome</keyword>
<accession>A0ABX4HLG1</accession>
<reference evidence="2 3" key="1">
    <citation type="submission" date="2017-08" db="EMBL/GenBank/DDBJ databases">
        <title>Halomonas binhaiensis sp. nov., isolated from saline alkaline soil.</title>
        <authorList>
            <person name="Wang D."/>
            <person name="Zhang G."/>
        </authorList>
    </citation>
    <scope>NUCLEOTIDE SEQUENCE [LARGE SCALE GENOMIC DNA]</scope>
    <source>
        <strain evidence="2 3">WN018</strain>
    </source>
</reference>
<evidence type="ECO:0000256" key="1">
    <source>
        <dbReference type="SAM" id="MobiDB-lite"/>
    </source>
</evidence>
<evidence type="ECO:0000313" key="3">
    <source>
        <dbReference type="Proteomes" id="UP000218675"/>
    </source>
</evidence>
<gene>
    <name evidence="2" type="ORF">CK497_07730</name>
</gene>
<evidence type="ECO:0000313" key="2">
    <source>
        <dbReference type="EMBL" id="PAU72994.1"/>
    </source>
</evidence>
<feature type="region of interest" description="Disordered" evidence="1">
    <location>
        <begin position="1"/>
        <end position="24"/>
    </location>
</feature>
<comment type="caution">
    <text evidence="2">The sequence shown here is derived from an EMBL/GenBank/DDBJ whole genome shotgun (WGS) entry which is preliminary data.</text>
</comment>
<sequence length="110" mass="12364">MRHPQRQPDAKDGRTTLNGTKSRHTQLYHAGALTLTPRYKTCAFNTFVARCNESREEQANEAPSAAARRERRQNNAQRHQIQPQPALPRGCADAYAALQNLCIQYVCSAV</sequence>
<proteinExistence type="predicted"/>
<name>A0ABX4HLG1_9GAMM</name>
<protein>
    <submittedName>
        <fullName evidence="2">Uncharacterized protein</fullName>
    </submittedName>
</protein>
<feature type="region of interest" description="Disordered" evidence="1">
    <location>
        <begin position="54"/>
        <end position="87"/>
    </location>
</feature>
<feature type="compositionally biased region" description="Basic and acidic residues" evidence="1">
    <location>
        <begin position="1"/>
        <end position="14"/>
    </location>
</feature>
<organism evidence="2 3">
    <name type="scientific">Vreelandella alkaliphila</name>
    <dbReference type="NCBI Taxonomy" id="272774"/>
    <lineage>
        <taxon>Bacteria</taxon>
        <taxon>Pseudomonadati</taxon>
        <taxon>Pseudomonadota</taxon>
        <taxon>Gammaproteobacteria</taxon>
        <taxon>Oceanospirillales</taxon>
        <taxon>Halomonadaceae</taxon>
        <taxon>Vreelandella</taxon>
    </lineage>
</organism>